<dbReference type="InterPro" id="IPR032465">
    <property type="entry name" value="ACMSD"/>
</dbReference>
<reference evidence="3 4" key="1">
    <citation type="journal article" date="2014" name="Nature">
        <title>An environmental bacterial taxon with a large and distinct metabolic repertoire.</title>
        <authorList>
            <person name="Wilson M.C."/>
            <person name="Mori T."/>
            <person name="Ruckert C."/>
            <person name="Uria A.R."/>
            <person name="Helf M.J."/>
            <person name="Takada K."/>
            <person name="Gernert C."/>
            <person name="Steffens U.A."/>
            <person name="Heycke N."/>
            <person name="Schmitt S."/>
            <person name="Rinke C."/>
            <person name="Helfrich E.J."/>
            <person name="Brachmann A.O."/>
            <person name="Gurgui C."/>
            <person name="Wakimoto T."/>
            <person name="Kracht M."/>
            <person name="Crusemann M."/>
            <person name="Hentschel U."/>
            <person name="Abe I."/>
            <person name="Matsunaga S."/>
            <person name="Kalinowski J."/>
            <person name="Takeyama H."/>
            <person name="Piel J."/>
        </authorList>
    </citation>
    <scope>NUCLEOTIDE SEQUENCE [LARGE SCALE GENOMIC DNA]</scope>
    <source>
        <strain evidence="4">TSY1</strain>
    </source>
</reference>
<dbReference type="SUPFAM" id="SSF51556">
    <property type="entry name" value="Metallo-dependent hydrolases"/>
    <property type="match status" value="1"/>
</dbReference>
<keyword evidence="4" id="KW-1185">Reference proteome</keyword>
<dbReference type="GO" id="GO:0016787">
    <property type="term" value="F:hydrolase activity"/>
    <property type="evidence" value="ECO:0007669"/>
    <property type="project" value="InterPro"/>
</dbReference>
<evidence type="ECO:0000256" key="1">
    <source>
        <dbReference type="ARBA" id="ARBA00023239"/>
    </source>
</evidence>
<protein>
    <recommendedName>
        <fullName evidence="2">Amidohydrolase-related domain-containing protein</fullName>
    </recommendedName>
</protein>
<dbReference type="PANTHER" id="PTHR21240">
    <property type="entry name" value="2-AMINO-3-CARBOXYLMUCONATE-6-SEMIALDEHYDE DECARBOXYLASE"/>
    <property type="match status" value="1"/>
</dbReference>
<dbReference type="GO" id="GO:0019748">
    <property type="term" value="P:secondary metabolic process"/>
    <property type="evidence" value="ECO:0007669"/>
    <property type="project" value="TreeGrafter"/>
</dbReference>
<dbReference type="PANTHER" id="PTHR21240:SF28">
    <property type="entry name" value="ISO-OROTATE DECARBOXYLASE (EUROFUNG)"/>
    <property type="match status" value="1"/>
</dbReference>
<comment type="caution">
    <text evidence="3">The sequence shown here is derived from an EMBL/GenBank/DDBJ whole genome shotgun (WGS) entry which is preliminary data.</text>
</comment>
<evidence type="ECO:0000313" key="4">
    <source>
        <dbReference type="Proteomes" id="UP000019141"/>
    </source>
</evidence>
<evidence type="ECO:0000313" key="3">
    <source>
        <dbReference type="EMBL" id="ETW97604.1"/>
    </source>
</evidence>
<dbReference type="InterPro" id="IPR032466">
    <property type="entry name" value="Metal_Hydrolase"/>
</dbReference>
<keyword evidence="1" id="KW-0456">Lyase</keyword>
<dbReference type="EMBL" id="AZHW01000643">
    <property type="protein sequence ID" value="ETW97604.1"/>
    <property type="molecule type" value="Genomic_DNA"/>
</dbReference>
<gene>
    <name evidence="3" type="ORF">ETSY1_22015</name>
</gene>
<feature type="domain" description="Amidohydrolase-related" evidence="2">
    <location>
        <begin position="127"/>
        <end position="389"/>
    </location>
</feature>
<evidence type="ECO:0000259" key="2">
    <source>
        <dbReference type="Pfam" id="PF04909"/>
    </source>
</evidence>
<dbReference type="GO" id="GO:0005737">
    <property type="term" value="C:cytoplasm"/>
    <property type="evidence" value="ECO:0007669"/>
    <property type="project" value="TreeGrafter"/>
</dbReference>
<name>W4LI59_ENTF1</name>
<dbReference type="Proteomes" id="UP000019141">
    <property type="component" value="Unassembled WGS sequence"/>
</dbReference>
<dbReference type="Gene3D" id="3.20.20.140">
    <property type="entry name" value="Metal-dependent hydrolases"/>
    <property type="match status" value="1"/>
</dbReference>
<proteinExistence type="predicted"/>
<dbReference type="AlphaFoldDB" id="W4LI59"/>
<dbReference type="HOGENOM" id="CLU_039329_0_0_7"/>
<organism evidence="3 4">
    <name type="scientific">Entotheonella factor</name>
    <dbReference type="NCBI Taxonomy" id="1429438"/>
    <lineage>
        <taxon>Bacteria</taxon>
        <taxon>Pseudomonadati</taxon>
        <taxon>Nitrospinota/Tectimicrobiota group</taxon>
        <taxon>Candidatus Tectimicrobiota</taxon>
        <taxon>Candidatus Entotheonellia</taxon>
        <taxon>Candidatus Entotheonellales</taxon>
        <taxon>Candidatus Entotheonellaceae</taxon>
        <taxon>Candidatus Entotheonella</taxon>
    </lineage>
</organism>
<sequence>MIMSAIAYQCISGDSHLEVDAKRWLHRVPQKYRERAPRLIKTATGGDAWVIEGQAAREVPSDLYGGKGREHWQPFGQTYEGTAGTGPAEQRVAEQDRDGLDAEVLYPAQVGGPWLWRSIPDDDAYKAIVRAYNDWLAEEYCAVAPDRLIGLGILPMTNVDDAIAELQHCAKLGYKGVLLSAFPDNKGYPSREDDRFWAAALDINMPVTIHIELNRLGERAGPLLKYPREDRETLNKIGSIGLAEQVSRFHRVGGLNAVQMVLDGPFDRFPNLRIYIAETHAGWLLFFLHMADVRYQRHYIWAAEYLGFQPLKRLPSEYIREHIYWGFLDDPIGVEMRHHIGIDRLIWATDFPHQESDWPDSGDVIQRVFDGVPEDETYRMVAGNVVEFFHLNGR</sequence>
<accession>W4LI59</accession>
<dbReference type="GO" id="GO:0016831">
    <property type="term" value="F:carboxy-lyase activity"/>
    <property type="evidence" value="ECO:0007669"/>
    <property type="project" value="InterPro"/>
</dbReference>
<dbReference type="InterPro" id="IPR006680">
    <property type="entry name" value="Amidohydro-rel"/>
</dbReference>
<dbReference type="Pfam" id="PF04909">
    <property type="entry name" value="Amidohydro_2"/>
    <property type="match status" value="1"/>
</dbReference>